<dbReference type="InterPro" id="IPR001647">
    <property type="entry name" value="HTH_TetR"/>
</dbReference>
<keyword evidence="7" id="KW-1185">Reference proteome</keyword>
<dbReference type="OrthoDB" id="9795011at2"/>
<dbReference type="STRING" id="683260.SAMN05421874_107274"/>
<feature type="domain" description="HTH tetR-type" evidence="5">
    <location>
        <begin position="12"/>
        <end position="71"/>
    </location>
</feature>
<keyword evidence="1" id="KW-0805">Transcription regulation</keyword>
<sequence>MTPNLPQRADALRNHQRIVAAARALFAERGPNLTVPQVAEGAGVGRATVYRSFPTKEELLLELAREGFRELEDLTLSALAADEPYEALAGYVPELLDRLARDRGLAAVFFEGRLLPAGRLVKLIGLLVEAAKASGQVRPDAGVVDVRVVLCGIVRQLIVLDERDPAVWRRYADMILAALRR</sequence>
<dbReference type="SUPFAM" id="SSF46689">
    <property type="entry name" value="Homeodomain-like"/>
    <property type="match status" value="1"/>
</dbReference>
<dbReference type="InterPro" id="IPR036271">
    <property type="entry name" value="Tet_transcr_reg_TetR-rel_C_sf"/>
</dbReference>
<evidence type="ECO:0000256" key="3">
    <source>
        <dbReference type="ARBA" id="ARBA00023163"/>
    </source>
</evidence>
<dbReference type="PANTHER" id="PTHR30055:SF234">
    <property type="entry name" value="HTH-TYPE TRANSCRIPTIONAL REGULATOR BETI"/>
    <property type="match status" value="1"/>
</dbReference>
<dbReference type="Proteomes" id="UP000198683">
    <property type="component" value="Unassembled WGS sequence"/>
</dbReference>
<gene>
    <name evidence="6" type="ORF">SAMN05421874_107274</name>
</gene>
<feature type="DNA-binding region" description="H-T-H motif" evidence="4">
    <location>
        <begin position="34"/>
        <end position="53"/>
    </location>
</feature>
<organism evidence="6 7">
    <name type="scientific">Nonomuraea maritima</name>
    <dbReference type="NCBI Taxonomy" id="683260"/>
    <lineage>
        <taxon>Bacteria</taxon>
        <taxon>Bacillati</taxon>
        <taxon>Actinomycetota</taxon>
        <taxon>Actinomycetes</taxon>
        <taxon>Streptosporangiales</taxon>
        <taxon>Streptosporangiaceae</taxon>
        <taxon>Nonomuraea</taxon>
    </lineage>
</organism>
<evidence type="ECO:0000313" key="6">
    <source>
        <dbReference type="EMBL" id="SDK42377.1"/>
    </source>
</evidence>
<dbReference type="RefSeq" id="WP_090764629.1">
    <property type="nucleotide sequence ID" value="NZ_FNFB01000007.1"/>
</dbReference>
<keyword evidence="3" id="KW-0804">Transcription</keyword>
<evidence type="ECO:0000313" key="7">
    <source>
        <dbReference type="Proteomes" id="UP000198683"/>
    </source>
</evidence>
<keyword evidence="2 4" id="KW-0238">DNA-binding</keyword>
<dbReference type="Pfam" id="PF00440">
    <property type="entry name" value="TetR_N"/>
    <property type="match status" value="1"/>
</dbReference>
<evidence type="ECO:0000256" key="1">
    <source>
        <dbReference type="ARBA" id="ARBA00023015"/>
    </source>
</evidence>
<dbReference type="Gene3D" id="1.10.357.10">
    <property type="entry name" value="Tetracycline Repressor, domain 2"/>
    <property type="match status" value="1"/>
</dbReference>
<dbReference type="PANTHER" id="PTHR30055">
    <property type="entry name" value="HTH-TYPE TRANSCRIPTIONAL REGULATOR RUTR"/>
    <property type="match status" value="1"/>
</dbReference>
<dbReference type="PRINTS" id="PR00455">
    <property type="entry name" value="HTHTETR"/>
</dbReference>
<dbReference type="AlphaFoldDB" id="A0A1G9BSG8"/>
<accession>A0A1G9BSG8</accession>
<evidence type="ECO:0000256" key="4">
    <source>
        <dbReference type="PROSITE-ProRule" id="PRU00335"/>
    </source>
</evidence>
<dbReference type="InterPro" id="IPR009057">
    <property type="entry name" value="Homeodomain-like_sf"/>
</dbReference>
<evidence type="ECO:0000259" key="5">
    <source>
        <dbReference type="PROSITE" id="PS50977"/>
    </source>
</evidence>
<dbReference type="Pfam" id="PF21597">
    <property type="entry name" value="TetR_C_43"/>
    <property type="match status" value="1"/>
</dbReference>
<name>A0A1G9BSG8_9ACTN</name>
<dbReference type="GO" id="GO:0000976">
    <property type="term" value="F:transcription cis-regulatory region binding"/>
    <property type="evidence" value="ECO:0007669"/>
    <property type="project" value="TreeGrafter"/>
</dbReference>
<dbReference type="SUPFAM" id="SSF48498">
    <property type="entry name" value="Tetracyclin repressor-like, C-terminal domain"/>
    <property type="match status" value="1"/>
</dbReference>
<reference evidence="6 7" key="1">
    <citation type="submission" date="2016-10" db="EMBL/GenBank/DDBJ databases">
        <authorList>
            <person name="de Groot N.N."/>
        </authorList>
    </citation>
    <scope>NUCLEOTIDE SEQUENCE [LARGE SCALE GENOMIC DNA]</scope>
    <source>
        <strain evidence="6 7">CGMCC 4.5681</strain>
    </source>
</reference>
<dbReference type="InterPro" id="IPR050109">
    <property type="entry name" value="HTH-type_TetR-like_transc_reg"/>
</dbReference>
<evidence type="ECO:0000256" key="2">
    <source>
        <dbReference type="ARBA" id="ARBA00023125"/>
    </source>
</evidence>
<proteinExistence type="predicted"/>
<dbReference type="PROSITE" id="PS50977">
    <property type="entry name" value="HTH_TETR_2"/>
    <property type="match status" value="1"/>
</dbReference>
<protein>
    <submittedName>
        <fullName evidence="6">Regulatory protein, tetR family</fullName>
    </submittedName>
</protein>
<dbReference type="InterPro" id="IPR049445">
    <property type="entry name" value="TetR_SbtR-like_C"/>
</dbReference>
<dbReference type="EMBL" id="FNFB01000007">
    <property type="protein sequence ID" value="SDK42377.1"/>
    <property type="molecule type" value="Genomic_DNA"/>
</dbReference>
<dbReference type="GO" id="GO:0003700">
    <property type="term" value="F:DNA-binding transcription factor activity"/>
    <property type="evidence" value="ECO:0007669"/>
    <property type="project" value="TreeGrafter"/>
</dbReference>